<evidence type="ECO:0000313" key="2">
    <source>
        <dbReference type="EMBL" id="MBM6662197.1"/>
    </source>
</evidence>
<feature type="signal peptide" evidence="1">
    <location>
        <begin position="1"/>
        <end position="23"/>
    </location>
</feature>
<keyword evidence="1" id="KW-0732">Signal</keyword>
<gene>
    <name evidence="2" type="ORF">H6B30_10620</name>
</gene>
<dbReference type="AlphaFoldDB" id="A0A938WND2"/>
<dbReference type="EMBL" id="JACJJL010000017">
    <property type="protein sequence ID" value="MBM6662197.1"/>
    <property type="molecule type" value="Genomic_DNA"/>
</dbReference>
<organism evidence="2 3">
    <name type="scientific">Marseilla massiliensis</name>
    <dbReference type="NCBI Taxonomy" id="1841864"/>
    <lineage>
        <taxon>Bacteria</taxon>
        <taxon>Pseudomonadati</taxon>
        <taxon>Bacteroidota</taxon>
        <taxon>Bacteroidia</taxon>
        <taxon>Bacteroidales</taxon>
        <taxon>Prevotellaceae</taxon>
        <taxon>Marseilla</taxon>
    </lineage>
</organism>
<name>A0A938WND2_9BACT</name>
<evidence type="ECO:0000313" key="3">
    <source>
        <dbReference type="Proteomes" id="UP000764045"/>
    </source>
</evidence>
<dbReference type="Proteomes" id="UP000764045">
    <property type="component" value="Unassembled WGS sequence"/>
</dbReference>
<accession>A0A938WND2</accession>
<sequence length="240" mass="25787">MRKARKMGIAAVMLTAGAAVASAQDRVEASASADFVSQYVWRGQDLDGISVQPSLGLSWRGLSLTAWGNVGFDSGDTKELDLTLGYSVGGFNVGVTDYWFNSGPDERYFYYGAHSTAHVFEANVGYDFGPLALQWYTNFAGNDYKPGDDGSQKHAYSSYVELSAPFRLGGMEWLAAVGAVPYEASAIYADVDGFAVTNVSLRTTKEVAVTPRFTVPLFASVSANPATQKAYLACGFTLRP</sequence>
<reference evidence="2 3" key="1">
    <citation type="journal article" date="2021" name="Sci. Rep.">
        <title>The distribution of antibiotic resistance genes in chicken gut microbiota commensals.</title>
        <authorList>
            <person name="Juricova H."/>
            <person name="Matiasovicova J."/>
            <person name="Kubasova T."/>
            <person name="Cejkova D."/>
            <person name="Rychlik I."/>
        </authorList>
    </citation>
    <scope>NUCLEOTIDE SEQUENCE [LARGE SCALE GENOMIC DNA]</scope>
    <source>
        <strain evidence="2 3">An819</strain>
    </source>
</reference>
<keyword evidence="3" id="KW-1185">Reference proteome</keyword>
<protein>
    <submittedName>
        <fullName evidence="2">Uncharacterized protein</fullName>
    </submittedName>
</protein>
<proteinExistence type="predicted"/>
<evidence type="ECO:0000256" key="1">
    <source>
        <dbReference type="SAM" id="SignalP"/>
    </source>
</evidence>
<comment type="caution">
    <text evidence="2">The sequence shown here is derived from an EMBL/GenBank/DDBJ whole genome shotgun (WGS) entry which is preliminary data.</text>
</comment>
<feature type="chain" id="PRO_5037255252" evidence="1">
    <location>
        <begin position="24"/>
        <end position="240"/>
    </location>
</feature>